<evidence type="ECO:0000313" key="3">
    <source>
        <dbReference type="EMBL" id="MBB5272550.1"/>
    </source>
</evidence>
<organism evidence="3 4">
    <name type="scientific">Quisquiliibacterium transsilvanicum</name>
    <dbReference type="NCBI Taxonomy" id="1549638"/>
    <lineage>
        <taxon>Bacteria</taxon>
        <taxon>Pseudomonadati</taxon>
        <taxon>Pseudomonadota</taxon>
        <taxon>Betaproteobacteria</taxon>
        <taxon>Burkholderiales</taxon>
        <taxon>Burkholderiaceae</taxon>
        <taxon>Quisquiliibacterium</taxon>
    </lineage>
</organism>
<comment type="caution">
    <text evidence="3">The sequence shown here is derived from an EMBL/GenBank/DDBJ whole genome shotgun (WGS) entry which is preliminary data.</text>
</comment>
<evidence type="ECO:0000259" key="2">
    <source>
        <dbReference type="PROSITE" id="PS51740"/>
    </source>
</evidence>
<dbReference type="InterPro" id="IPR007159">
    <property type="entry name" value="SpoVT-AbrB_dom"/>
</dbReference>
<dbReference type="GO" id="GO:0003677">
    <property type="term" value="F:DNA binding"/>
    <property type="evidence" value="ECO:0007669"/>
    <property type="project" value="UniProtKB-UniRule"/>
</dbReference>
<evidence type="ECO:0000256" key="1">
    <source>
        <dbReference type="PROSITE-ProRule" id="PRU01076"/>
    </source>
</evidence>
<dbReference type="AlphaFoldDB" id="A0A7W8HJY7"/>
<protein>
    <submittedName>
        <fullName evidence="3">AbrB family looped-hinge helix DNA binding protein</fullName>
    </submittedName>
</protein>
<gene>
    <name evidence="3" type="ORF">HNQ70_002573</name>
</gene>
<reference evidence="3 4" key="1">
    <citation type="submission" date="2020-08" db="EMBL/GenBank/DDBJ databases">
        <title>Genomic Encyclopedia of Type Strains, Phase IV (KMG-IV): sequencing the most valuable type-strain genomes for metagenomic binning, comparative biology and taxonomic classification.</title>
        <authorList>
            <person name="Goeker M."/>
        </authorList>
    </citation>
    <scope>NUCLEOTIDE SEQUENCE [LARGE SCALE GENOMIC DNA]</scope>
    <source>
        <strain evidence="3 4">DSM 29781</strain>
    </source>
</reference>
<dbReference type="SUPFAM" id="SSF89447">
    <property type="entry name" value="AbrB/MazE/MraZ-like"/>
    <property type="match status" value="1"/>
</dbReference>
<proteinExistence type="predicted"/>
<dbReference type="EMBL" id="JACHGB010000005">
    <property type="protein sequence ID" value="MBB5272550.1"/>
    <property type="molecule type" value="Genomic_DNA"/>
</dbReference>
<feature type="domain" description="SpoVT-AbrB" evidence="2">
    <location>
        <begin position="1"/>
        <end position="49"/>
    </location>
</feature>
<dbReference type="Proteomes" id="UP000532440">
    <property type="component" value="Unassembled WGS sequence"/>
</dbReference>
<dbReference type="RefSeq" id="WP_183968180.1">
    <property type="nucleotide sequence ID" value="NZ_BAABEW010000022.1"/>
</dbReference>
<dbReference type="Pfam" id="PF04014">
    <property type="entry name" value="MazE_antitoxin"/>
    <property type="match status" value="1"/>
</dbReference>
<keyword evidence="4" id="KW-1185">Reference proteome</keyword>
<dbReference type="NCBIfam" id="TIGR01439">
    <property type="entry name" value="lp_hng_hel_AbrB"/>
    <property type="match status" value="1"/>
</dbReference>
<accession>A0A7W8HJY7</accession>
<dbReference type="InterPro" id="IPR037914">
    <property type="entry name" value="SpoVT-AbrB_sf"/>
</dbReference>
<evidence type="ECO:0000313" key="4">
    <source>
        <dbReference type="Proteomes" id="UP000532440"/>
    </source>
</evidence>
<keyword evidence="1" id="KW-0238">DNA-binding</keyword>
<dbReference type="Gene3D" id="2.10.260.10">
    <property type="match status" value="1"/>
</dbReference>
<name>A0A7W8HJY7_9BURK</name>
<dbReference type="SMART" id="SM00966">
    <property type="entry name" value="SpoVT_AbrB"/>
    <property type="match status" value="1"/>
</dbReference>
<dbReference type="PROSITE" id="PS51740">
    <property type="entry name" value="SPOVT_ABRB"/>
    <property type="match status" value="1"/>
</dbReference>
<sequence>MSTLLVSSKGQIVLPAALRRRLGMGAGARIEVLEEPDGLKLRVVRPVATADVTGMAGLVKAPARGVPRRLEDFDPASILTRAWRSKP</sequence>